<dbReference type="PANTHER" id="PTHR16089">
    <property type="entry name" value="REST COREPRESSOR COREST PROTEIN-RELATED"/>
    <property type="match status" value="1"/>
</dbReference>
<proteinExistence type="predicted"/>
<protein>
    <recommendedName>
        <fullName evidence="16">SANT domain-containing protein</fullName>
    </recommendedName>
</protein>
<evidence type="ECO:0000259" key="12">
    <source>
        <dbReference type="PROSITE" id="PS51293"/>
    </source>
</evidence>
<evidence type="ECO:0000313" key="14">
    <source>
        <dbReference type="EMBL" id="CBY40549.1"/>
    </source>
</evidence>
<feature type="domain" description="SANT" evidence="12">
    <location>
        <begin position="95"/>
        <end position="146"/>
    </location>
</feature>
<evidence type="ECO:0000313" key="13">
    <source>
        <dbReference type="EMBL" id="CBY15201.1"/>
    </source>
</evidence>
<dbReference type="Gene3D" id="1.20.58.1880">
    <property type="match status" value="1"/>
</dbReference>
<dbReference type="EMBL" id="FN653445">
    <property type="protein sequence ID" value="CBY15201.1"/>
    <property type="molecule type" value="Genomic_DNA"/>
</dbReference>
<dbReference type="InterPro" id="IPR000949">
    <property type="entry name" value="ELM2_dom"/>
</dbReference>
<evidence type="ECO:0000256" key="10">
    <source>
        <dbReference type="SAM" id="MobiDB-lite"/>
    </source>
</evidence>
<dbReference type="SMART" id="SM00717">
    <property type="entry name" value="SANT"/>
    <property type="match status" value="2"/>
</dbReference>
<keyword evidence="2" id="KW-0479">Metal-binding</keyword>
<dbReference type="SUPFAM" id="SSF46689">
    <property type="entry name" value="Homeodomain-like"/>
    <property type="match status" value="2"/>
</dbReference>
<comment type="subcellular location">
    <subcellularLocation>
        <location evidence="1">Nucleus</location>
    </subcellularLocation>
</comment>
<evidence type="ECO:0000256" key="8">
    <source>
        <dbReference type="ARBA" id="ARBA00023242"/>
    </source>
</evidence>
<keyword evidence="8" id="KW-0539">Nucleus</keyword>
<dbReference type="AlphaFoldDB" id="E4XZY9"/>
<dbReference type="GO" id="GO:0008270">
    <property type="term" value="F:zinc ion binding"/>
    <property type="evidence" value="ECO:0007669"/>
    <property type="project" value="UniProtKB-KW"/>
</dbReference>
<evidence type="ECO:0000256" key="5">
    <source>
        <dbReference type="ARBA" id="ARBA00023015"/>
    </source>
</evidence>
<dbReference type="Pfam" id="PF01448">
    <property type="entry name" value="ELM2"/>
    <property type="match status" value="1"/>
</dbReference>
<dbReference type="GO" id="GO:0003714">
    <property type="term" value="F:transcription corepressor activity"/>
    <property type="evidence" value="ECO:0007669"/>
    <property type="project" value="TreeGrafter"/>
</dbReference>
<dbReference type="EMBL" id="FN655980">
    <property type="protein sequence ID" value="CBY40549.1"/>
    <property type="molecule type" value="Genomic_DNA"/>
</dbReference>
<feature type="compositionally biased region" description="Acidic residues" evidence="10">
    <location>
        <begin position="372"/>
        <end position="384"/>
    </location>
</feature>
<gene>
    <name evidence="13" type="ORF">GSOID_T00012097001</name>
    <name evidence="14" type="ORF">GSOID_T00022567001</name>
</gene>
<accession>E4XZY9</accession>
<evidence type="ECO:0000256" key="2">
    <source>
        <dbReference type="ARBA" id="ARBA00022723"/>
    </source>
</evidence>
<evidence type="ECO:0000256" key="3">
    <source>
        <dbReference type="ARBA" id="ARBA00022771"/>
    </source>
</evidence>
<dbReference type="GO" id="GO:0006357">
    <property type="term" value="P:regulation of transcription by RNA polymerase II"/>
    <property type="evidence" value="ECO:0007669"/>
    <property type="project" value="TreeGrafter"/>
</dbReference>
<dbReference type="OrthoDB" id="5916873at2759"/>
<evidence type="ECO:0000256" key="7">
    <source>
        <dbReference type="ARBA" id="ARBA00023163"/>
    </source>
</evidence>
<sequence>MVFSANLNAEIKIGRDFQAEIPDIDEFEGDCIEVDASQCLWDPKESPLTDEHLNTYLEYAQTKGHDEFSALCILNVSNMNTERAISLIDEFAPSKINDKWSEQESCLFKTAYATVGKNFSSMKSLFYNKTVNEIVELYYFLKAKKQIMSPKETSNKRKVFPDSVLTLTKHHPFNSDVLNLDDIGERIVNSGSEVNLDINDHEQEIVDLKKEMIDMNKKITNMKKQWQELKNTRKLVVDSTVKDGGYLALDKAGELCFKEEKETVKTYRWDPHEIVHLRMGVTEFGRDWKKLGSIIKTKTSCQLKMFFEENYERLNFVEDYAKHLSSRNGSKKEVYEIPKGDSGNVVKSTSLGDQDNDPKDAEFVPSNADLTEIVEMEESDDGIL</sequence>
<dbReference type="PROSITE" id="PS51156">
    <property type="entry name" value="ELM2"/>
    <property type="match status" value="1"/>
</dbReference>
<dbReference type="Proteomes" id="UP000001307">
    <property type="component" value="Unassembled WGS sequence"/>
</dbReference>
<dbReference type="SMART" id="SM01189">
    <property type="entry name" value="ELM2"/>
    <property type="match status" value="1"/>
</dbReference>
<keyword evidence="5" id="KW-0805">Transcription regulation</keyword>
<dbReference type="InterPro" id="IPR009057">
    <property type="entry name" value="Homeodomain-like_sf"/>
</dbReference>
<evidence type="ECO:0000256" key="6">
    <source>
        <dbReference type="ARBA" id="ARBA00023125"/>
    </source>
</evidence>
<evidence type="ECO:0000256" key="9">
    <source>
        <dbReference type="SAM" id="Coils"/>
    </source>
</evidence>
<dbReference type="GO" id="GO:0005667">
    <property type="term" value="C:transcription regulator complex"/>
    <property type="evidence" value="ECO:0007669"/>
    <property type="project" value="TreeGrafter"/>
</dbReference>
<dbReference type="Proteomes" id="UP000011014">
    <property type="component" value="Unassembled WGS sequence"/>
</dbReference>
<keyword evidence="9" id="KW-0175">Coiled coil</keyword>
<evidence type="ECO:0000313" key="15">
    <source>
        <dbReference type="Proteomes" id="UP000001307"/>
    </source>
</evidence>
<organism evidence="13">
    <name type="scientific">Oikopleura dioica</name>
    <name type="common">Tunicate</name>
    <dbReference type="NCBI Taxonomy" id="34765"/>
    <lineage>
        <taxon>Eukaryota</taxon>
        <taxon>Metazoa</taxon>
        <taxon>Chordata</taxon>
        <taxon>Tunicata</taxon>
        <taxon>Appendicularia</taxon>
        <taxon>Copelata</taxon>
        <taxon>Oikopleuridae</taxon>
        <taxon>Oikopleura</taxon>
    </lineage>
</organism>
<dbReference type="InterPro" id="IPR017884">
    <property type="entry name" value="SANT_dom"/>
</dbReference>
<evidence type="ECO:0000259" key="11">
    <source>
        <dbReference type="PROSITE" id="PS51156"/>
    </source>
</evidence>
<keyword evidence="3" id="KW-0863">Zinc-finger</keyword>
<keyword evidence="6" id="KW-0238">DNA-binding</keyword>
<evidence type="ECO:0000256" key="4">
    <source>
        <dbReference type="ARBA" id="ARBA00022833"/>
    </source>
</evidence>
<dbReference type="InterPro" id="IPR001005">
    <property type="entry name" value="SANT/Myb"/>
</dbReference>
<dbReference type="GO" id="GO:0003677">
    <property type="term" value="F:DNA binding"/>
    <property type="evidence" value="ECO:0007669"/>
    <property type="project" value="UniProtKB-KW"/>
</dbReference>
<dbReference type="InParanoid" id="E4XZY9"/>
<keyword evidence="4" id="KW-0862">Zinc</keyword>
<feature type="region of interest" description="Disordered" evidence="10">
    <location>
        <begin position="331"/>
        <end position="384"/>
    </location>
</feature>
<reference evidence="13" key="1">
    <citation type="journal article" date="2010" name="Science">
        <title>Plasticity of animal genome architecture unmasked by rapid evolution of a pelagic tunicate.</title>
        <authorList>
            <person name="Denoeud F."/>
            <person name="Henriet S."/>
            <person name="Mungpakdee S."/>
            <person name="Aury J.M."/>
            <person name="Da Silva C."/>
            <person name="Brinkmann H."/>
            <person name="Mikhaleva J."/>
            <person name="Olsen L.C."/>
            <person name="Jubin C."/>
            <person name="Canestro C."/>
            <person name="Bouquet J.M."/>
            <person name="Danks G."/>
            <person name="Poulain J."/>
            <person name="Campsteijn C."/>
            <person name="Adamski M."/>
            <person name="Cross I."/>
            <person name="Yadetie F."/>
            <person name="Muffato M."/>
            <person name="Louis A."/>
            <person name="Butcher S."/>
            <person name="Tsagkogeorga G."/>
            <person name="Konrad A."/>
            <person name="Singh S."/>
            <person name="Jensen M.F."/>
            <person name="Cong E.H."/>
            <person name="Eikeseth-Otteraa H."/>
            <person name="Noel B."/>
            <person name="Anthouard V."/>
            <person name="Porcel B.M."/>
            <person name="Kachouri-Lafond R."/>
            <person name="Nishino A."/>
            <person name="Ugolini M."/>
            <person name="Chourrout P."/>
            <person name="Nishida H."/>
            <person name="Aasland R."/>
            <person name="Huzurbazar S."/>
            <person name="Westhof E."/>
            <person name="Delsuc F."/>
            <person name="Lehrach H."/>
            <person name="Reinhardt R."/>
            <person name="Weissenbach J."/>
            <person name="Roy S.W."/>
            <person name="Artiguenave F."/>
            <person name="Postlethwait J.H."/>
            <person name="Manak J.R."/>
            <person name="Thompson E.M."/>
            <person name="Jaillon O."/>
            <person name="Du Pasquier L."/>
            <person name="Boudinot P."/>
            <person name="Liberles D.A."/>
            <person name="Volff J.N."/>
            <person name="Philippe H."/>
            <person name="Lenhard B."/>
            <person name="Roest Crollius H."/>
            <person name="Wincker P."/>
            <person name="Chourrout D."/>
        </authorList>
    </citation>
    <scope>NUCLEOTIDE SEQUENCE [LARGE SCALE GENOMIC DNA]</scope>
</reference>
<keyword evidence="7" id="KW-0804">Transcription</keyword>
<dbReference type="Gene3D" id="1.10.10.60">
    <property type="entry name" value="Homeodomain-like"/>
    <property type="match status" value="1"/>
</dbReference>
<dbReference type="GO" id="GO:0000118">
    <property type="term" value="C:histone deacetylase complex"/>
    <property type="evidence" value="ECO:0007669"/>
    <property type="project" value="TreeGrafter"/>
</dbReference>
<dbReference type="PROSITE" id="PS51293">
    <property type="entry name" value="SANT"/>
    <property type="match status" value="1"/>
</dbReference>
<feature type="coiled-coil region" evidence="9">
    <location>
        <begin position="191"/>
        <end position="225"/>
    </location>
</feature>
<evidence type="ECO:0008006" key="16">
    <source>
        <dbReference type="Google" id="ProtNLM"/>
    </source>
</evidence>
<name>E4XZY9_OIKDI</name>
<dbReference type="InterPro" id="IPR051066">
    <property type="entry name" value="Trans_reg/Corepressor"/>
</dbReference>
<dbReference type="PANTHER" id="PTHR16089:SF28">
    <property type="entry name" value="REST COREPRESSOR"/>
    <property type="match status" value="1"/>
</dbReference>
<keyword evidence="15" id="KW-1185">Reference proteome</keyword>
<feature type="domain" description="ELM2" evidence="11">
    <location>
        <begin position="9"/>
        <end position="92"/>
    </location>
</feature>
<evidence type="ECO:0000256" key="1">
    <source>
        <dbReference type="ARBA" id="ARBA00004123"/>
    </source>
</evidence>
<dbReference type="FunFam" id="1.10.10.60:FF:000012">
    <property type="entry name" value="Metastasis-associated 1 family, member 3"/>
    <property type="match status" value="1"/>
</dbReference>